<evidence type="ECO:0000256" key="5">
    <source>
        <dbReference type="ARBA" id="ARBA00023315"/>
    </source>
</evidence>
<dbReference type="InParanoid" id="K1P1Q4"/>
<dbReference type="Gene3D" id="3.30.420.40">
    <property type="match status" value="2"/>
</dbReference>
<evidence type="ECO:0000256" key="1">
    <source>
        <dbReference type="ARBA" id="ARBA00012156"/>
    </source>
</evidence>
<sequence length="490" mass="51958">MPVSTALDSSSQGLLAVGRRRATVPDIPAREMLVLGIESSCDDTGAAVVRGDGVVLSECIASQAGIHEQWGGVVPKLAQEAHRAAIDSTVDEALRRAGVEHSALTAIAVTVGPGLSLCLGVGVKKALSLCQEHQIPLVRVHHMEAHALVTWLPSSLSAASATGPAPTGGETSASLPALQQDLQPPFPFLTLLVSGGHNMLVLSRGAGDHTVLGSTLDDSIGEAFDKTARLLGIDSIPGGPPLERLAAEGDPTAFSLPKPLSRSKDDRLRSSCDFSYAGLKSAVRCLVEETQPTKRQRKAAARLAARNAACGEKDEYGASEATDLPETKDGGSCDGPAPMTVEEMAAAKEKRRADVAASFQRVAVEHLAERTERAIGWAREVEPTLNCVVVAGGVAANKEVRRQLTAVCERSQLPLVCPPVKLCTDNGTMVAWTGMLRLWLGLAEPPLRESDNIDLFVEVRPKWPIGKRDPRSTTQAEQLARRKRPNPNNN</sequence>
<keyword evidence="5 7" id="KW-0012">Acyltransferase</keyword>
<comment type="function">
    <text evidence="7">Required for the formation of a threonylcarbamoyl group on adenosine at position 37 (t(6)A37) in mitochondrial tRNAs that read codons beginning with adenine. Probably involved in the transfer of the threonylcarbamoyl moiety of threonylcarbamoyl-AMP (TC-AMP) to the N6 group of A37. Involved in mitochondrial genome maintenance.</text>
</comment>
<feature type="region of interest" description="Disordered" evidence="8">
    <location>
        <begin position="316"/>
        <end position="338"/>
    </location>
</feature>
<feature type="domain" description="Gcp-like" evidence="9">
    <location>
        <begin position="183"/>
        <end position="432"/>
    </location>
</feature>
<dbReference type="PANTHER" id="PTHR11735">
    <property type="entry name" value="TRNA N6-ADENOSINE THREONYLCARBAMOYLTRANSFERASE"/>
    <property type="match status" value="1"/>
</dbReference>
<dbReference type="GO" id="GO:0005739">
    <property type="term" value="C:mitochondrion"/>
    <property type="evidence" value="ECO:0007669"/>
    <property type="project" value="UniProtKB-SubCell"/>
</dbReference>
<dbReference type="HOGENOM" id="CLU_023208_1_2_1"/>
<dbReference type="EC" id="2.3.1.234" evidence="1"/>
<dbReference type="EMBL" id="JH821832">
    <property type="protein sequence ID" value="EKC17772.1"/>
    <property type="molecule type" value="Genomic_DNA"/>
</dbReference>
<dbReference type="AlphaFoldDB" id="K1P1Q4"/>
<keyword evidence="3 7" id="KW-0819">tRNA processing</keyword>
<feature type="region of interest" description="Disordered" evidence="8">
    <location>
        <begin position="466"/>
        <end position="490"/>
    </location>
</feature>
<dbReference type="GO" id="GO:0002949">
    <property type="term" value="P:tRNA threonylcarbamoyladenosine modification"/>
    <property type="evidence" value="ECO:0007669"/>
    <property type="project" value="UniProtKB-UniRule"/>
</dbReference>
<reference evidence="10" key="1">
    <citation type="journal article" date="2012" name="Nature">
        <title>The oyster genome reveals stress adaptation and complexity of shell formation.</title>
        <authorList>
            <person name="Zhang G."/>
            <person name="Fang X."/>
            <person name="Guo X."/>
            <person name="Li L."/>
            <person name="Luo R."/>
            <person name="Xu F."/>
            <person name="Yang P."/>
            <person name="Zhang L."/>
            <person name="Wang X."/>
            <person name="Qi H."/>
            <person name="Xiong Z."/>
            <person name="Que H."/>
            <person name="Xie Y."/>
            <person name="Holland P.W."/>
            <person name="Paps J."/>
            <person name="Zhu Y."/>
            <person name="Wu F."/>
            <person name="Chen Y."/>
            <person name="Wang J."/>
            <person name="Peng C."/>
            <person name="Meng J."/>
            <person name="Yang L."/>
            <person name="Liu J."/>
            <person name="Wen B."/>
            <person name="Zhang N."/>
            <person name="Huang Z."/>
            <person name="Zhu Q."/>
            <person name="Feng Y."/>
            <person name="Mount A."/>
            <person name="Hedgecock D."/>
            <person name="Xu Z."/>
            <person name="Liu Y."/>
            <person name="Domazet-Loso T."/>
            <person name="Du Y."/>
            <person name="Sun X."/>
            <person name="Zhang S."/>
            <person name="Liu B."/>
            <person name="Cheng P."/>
            <person name="Jiang X."/>
            <person name="Li J."/>
            <person name="Fan D."/>
            <person name="Wang W."/>
            <person name="Fu W."/>
            <person name="Wang T."/>
            <person name="Wang B."/>
            <person name="Zhang J."/>
            <person name="Peng Z."/>
            <person name="Li Y."/>
            <person name="Li N."/>
            <person name="Wang J."/>
            <person name="Chen M."/>
            <person name="He Y."/>
            <person name="Tan F."/>
            <person name="Song X."/>
            <person name="Zheng Q."/>
            <person name="Huang R."/>
            <person name="Yang H."/>
            <person name="Du X."/>
            <person name="Chen L."/>
            <person name="Yang M."/>
            <person name="Gaffney P.M."/>
            <person name="Wang S."/>
            <person name="Luo L."/>
            <person name="She Z."/>
            <person name="Ming Y."/>
            <person name="Huang W."/>
            <person name="Zhang S."/>
            <person name="Huang B."/>
            <person name="Zhang Y."/>
            <person name="Qu T."/>
            <person name="Ni P."/>
            <person name="Miao G."/>
            <person name="Wang J."/>
            <person name="Wang Q."/>
            <person name="Steinberg C.E."/>
            <person name="Wang H."/>
            <person name="Li N."/>
            <person name="Qian L."/>
            <person name="Zhang G."/>
            <person name="Li Y."/>
            <person name="Yang H."/>
            <person name="Liu X."/>
            <person name="Wang J."/>
            <person name="Yin Y."/>
            <person name="Wang J."/>
        </authorList>
    </citation>
    <scope>NUCLEOTIDE SEQUENCE [LARGE SCALE GENOMIC DNA]</scope>
    <source>
        <strain evidence="10">05x7-T-G4-1.051#20</strain>
    </source>
</reference>
<dbReference type="SUPFAM" id="SSF53067">
    <property type="entry name" value="Actin-like ATPase domain"/>
    <property type="match status" value="1"/>
</dbReference>
<protein>
    <recommendedName>
        <fullName evidence="1">N(6)-L-threonylcarbamoyladenine synthase</fullName>
        <ecNumber evidence="1">2.3.1.234</ecNumber>
    </recommendedName>
</protein>
<evidence type="ECO:0000259" key="9">
    <source>
        <dbReference type="Pfam" id="PF00814"/>
    </source>
</evidence>
<feature type="compositionally biased region" description="Basic residues" evidence="8">
    <location>
        <begin position="481"/>
        <end position="490"/>
    </location>
</feature>
<comment type="subcellular location">
    <subcellularLocation>
        <location evidence="7">Mitochondrion</location>
    </subcellularLocation>
</comment>
<organism evidence="10">
    <name type="scientific">Magallana gigas</name>
    <name type="common">Pacific oyster</name>
    <name type="synonym">Crassostrea gigas</name>
    <dbReference type="NCBI Taxonomy" id="29159"/>
    <lineage>
        <taxon>Eukaryota</taxon>
        <taxon>Metazoa</taxon>
        <taxon>Spiralia</taxon>
        <taxon>Lophotrochozoa</taxon>
        <taxon>Mollusca</taxon>
        <taxon>Bivalvia</taxon>
        <taxon>Autobranchia</taxon>
        <taxon>Pteriomorphia</taxon>
        <taxon>Ostreida</taxon>
        <taxon>Ostreoidea</taxon>
        <taxon>Ostreidae</taxon>
        <taxon>Magallana</taxon>
    </lineage>
</organism>
<keyword evidence="2 7" id="KW-0808">Transferase</keyword>
<dbReference type="InterPro" id="IPR000905">
    <property type="entry name" value="Gcp-like_dom"/>
</dbReference>
<dbReference type="InterPro" id="IPR022450">
    <property type="entry name" value="TsaD"/>
</dbReference>
<dbReference type="InterPro" id="IPR017861">
    <property type="entry name" value="KAE1/TsaD"/>
</dbReference>
<dbReference type="PRINTS" id="PR00789">
    <property type="entry name" value="OSIALOPTASE"/>
</dbReference>
<feature type="region of interest" description="Disordered" evidence="8">
    <location>
        <begin position="247"/>
        <end position="266"/>
    </location>
</feature>
<comment type="similarity">
    <text evidence="7">Belongs to the KAE1 / TsaD family.</text>
</comment>
<evidence type="ECO:0000313" key="10">
    <source>
        <dbReference type="EMBL" id="EKC17772.1"/>
    </source>
</evidence>
<dbReference type="PANTHER" id="PTHR11735:SF6">
    <property type="entry name" value="TRNA N6-ADENOSINE THREONYLCARBAMOYLTRANSFERASE, MITOCHONDRIAL"/>
    <property type="match status" value="1"/>
</dbReference>
<accession>K1P1Q4</accession>
<evidence type="ECO:0000256" key="3">
    <source>
        <dbReference type="ARBA" id="ARBA00022694"/>
    </source>
</evidence>
<dbReference type="Pfam" id="PF00814">
    <property type="entry name" value="TsaD"/>
    <property type="match status" value="2"/>
</dbReference>
<dbReference type="InterPro" id="IPR043129">
    <property type="entry name" value="ATPase_NBD"/>
</dbReference>
<evidence type="ECO:0000256" key="8">
    <source>
        <dbReference type="SAM" id="MobiDB-lite"/>
    </source>
</evidence>
<proteinExistence type="inferred from homology"/>
<keyword evidence="4 7" id="KW-0479">Metal-binding</keyword>
<dbReference type="HAMAP" id="MF_01445">
    <property type="entry name" value="TsaD"/>
    <property type="match status" value="1"/>
</dbReference>
<dbReference type="GO" id="GO:0061711">
    <property type="term" value="F:tRNA N(6)-L-threonylcarbamoyladenine synthase activity"/>
    <property type="evidence" value="ECO:0007669"/>
    <property type="project" value="UniProtKB-EC"/>
</dbReference>
<name>K1P1Q4_MAGGI</name>
<evidence type="ECO:0000256" key="7">
    <source>
        <dbReference type="HAMAP-Rule" id="MF_03179"/>
    </source>
</evidence>
<comment type="catalytic activity">
    <reaction evidence="6 7">
        <text>L-threonylcarbamoyladenylate + adenosine(37) in tRNA = N(6)-L-threonylcarbamoyladenosine(37) in tRNA + AMP + H(+)</text>
        <dbReference type="Rhea" id="RHEA:37059"/>
        <dbReference type="Rhea" id="RHEA-COMP:10162"/>
        <dbReference type="Rhea" id="RHEA-COMP:10163"/>
        <dbReference type="ChEBI" id="CHEBI:15378"/>
        <dbReference type="ChEBI" id="CHEBI:73682"/>
        <dbReference type="ChEBI" id="CHEBI:74411"/>
        <dbReference type="ChEBI" id="CHEBI:74418"/>
        <dbReference type="ChEBI" id="CHEBI:456215"/>
        <dbReference type="EC" id="2.3.1.234"/>
    </reaction>
</comment>
<comment type="subunit">
    <text evidence="7">Homodimer.</text>
</comment>
<evidence type="ECO:0000256" key="6">
    <source>
        <dbReference type="ARBA" id="ARBA00048117"/>
    </source>
</evidence>
<dbReference type="GO" id="GO:0046872">
    <property type="term" value="F:metal ion binding"/>
    <property type="evidence" value="ECO:0007669"/>
    <property type="project" value="UniProtKB-KW"/>
</dbReference>
<evidence type="ECO:0000256" key="2">
    <source>
        <dbReference type="ARBA" id="ARBA00022679"/>
    </source>
</evidence>
<comment type="cofactor">
    <cofactor evidence="7">
        <name>a divalent metal cation</name>
        <dbReference type="ChEBI" id="CHEBI:60240"/>
    </cofactor>
    <text evidence="7">Binds 1 divalent metal cation per subunit.</text>
</comment>
<feature type="domain" description="Gcp-like" evidence="9">
    <location>
        <begin position="55"/>
        <end position="153"/>
    </location>
</feature>
<evidence type="ECO:0000256" key="4">
    <source>
        <dbReference type="ARBA" id="ARBA00022723"/>
    </source>
</evidence>
<gene>
    <name evidence="10" type="ORF">CGI_10000222</name>
</gene>
<dbReference type="CDD" id="cd24134">
    <property type="entry name" value="ASKHA_NBD_OSGEPL1_QRI7_euk"/>
    <property type="match status" value="1"/>
</dbReference>
<keyword evidence="7" id="KW-0496">Mitochondrion</keyword>